<reference evidence="2 3" key="1">
    <citation type="submission" date="2019-06" db="EMBL/GenBank/DDBJ databases">
        <title>Whole genome shotgun sequence of Glutamicibacter nicotianae NBRC 14234.</title>
        <authorList>
            <person name="Hosoyama A."/>
            <person name="Uohara A."/>
            <person name="Ohji S."/>
            <person name="Ichikawa N."/>
        </authorList>
    </citation>
    <scope>NUCLEOTIDE SEQUENCE [LARGE SCALE GENOMIC DNA]</scope>
    <source>
        <strain evidence="2 3">NBRC 14234</strain>
    </source>
</reference>
<protein>
    <recommendedName>
        <fullName evidence="4">Lipoprotein</fullName>
    </recommendedName>
</protein>
<feature type="chain" id="PRO_5045912252" description="Lipoprotein" evidence="1">
    <location>
        <begin position="20"/>
        <end position="102"/>
    </location>
</feature>
<feature type="signal peptide" evidence="1">
    <location>
        <begin position="1"/>
        <end position="19"/>
    </location>
</feature>
<accession>A0ABQ0RPW1</accession>
<keyword evidence="3" id="KW-1185">Reference proteome</keyword>
<evidence type="ECO:0000313" key="2">
    <source>
        <dbReference type="EMBL" id="GEC13828.1"/>
    </source>
</evidence>
<evidence type="ECO:0000313" key="3">
    <source>
        <dbReference type="Proteomes" id="UP000316242"/>
    </source>
</evidence>
<dbReference type="EMBL" id="BJNE01000020">
    <property type="protein sequence ID" value="GEC13828.1"/>
    <property type="molecule type" value="Genomic_DNA"/>
</dbReference>
<comment type="caution">
    <text evidence="2">The sequence shown here is derived from an EMBL/GenBank/DDBJ whole genome shotgun (WGS) entry which is preliminary data.</text>
</comment>
<dbReference type="RefSeq" id="WP_141358978.1">
    <property type="nucleotide sequence ID" value="NZ_BAAAWM010000001.1"/>
</dbReference>
<dbReference type="Proteomes" id="UP000316242">
    <property type="component" value="Unassembled WGS sequence"/>
</dbReference>
<proteinExistence type="predicted"/>
<organism evidence="2 3">
    <name type="scientific">Glutamicibacter nicotianae</name>
    <name type="common">Arthrobacter nicotianae</name>
    <dbReference type="NCBI Taxonomy" id="37929"/>
    <lineage>
        <taxon>Bacteria</taxon>
        <taxon>Bacillati</taxon>
        <taxon>Actinomycetota</taxon>
        <taxon>Actinomycetes</taxon>
        <taxon>Micrococcales</taxon>
        <taxon>Micrococcaceae</taxon>
        <taxon>Glutamicibacter</taxon>
    </lineage>
</organism>
<name>A0ABQ0RPW1_GLUNI</name>
<evidence type="ECO:0000256" key="1">
    <source>
        <dbReference type="SAM" id="SignalP"/>
    </source>
</evidence>
<gene>
    <name evidence="2" type="ORF">ANI01nite_30310</name>
</gene>
<dbReference type="PROSITE" id="PS51257">
    <property type="entry name" value="PROKAR_LIPOPROTEIN"/>
    <property type="match status" value="1"/>
</dbReference>
<sequence>MKKIMPVLATLALALTACGGPSIDELREQDPQGHTACVHFGGGMVDPEGMGATNMAKAAEHGAKATTREISAAVATDSSGTPKITDLEAFQKACEAQGFDFE</sequence>
<keyword evidence="1" id="KW-0732">Signal</keyword>
<evidence type="ECO:0008006" key="4">
    <source>
        <dbReference type="Google" id="ProtNLM"/>
    </source>
</evidence>